<keyword evidence="2" id="KW-1185">Reference proteome</keyword>
<dbReference type="Proteomes" id="UP000217103">
    <property type="component" value="Unassembled WGS sequence"/>
</dbReference>
<proteinExistence type="predicted"/>
<dbReference type="AlphaFoldDB" id="A0A1H0ZRH9"/>
<dbReference type="EMBL" id="FNKK01000002">
    <property type="protein sequence ID" value="SDQ29831.1"/>
    <property type="molecule type" value="Genomic_DNA"/>
</dbReference>
<dbReference type="RefSeq" id="WP_278247253.1">
    <property type="nucleotide sequence ID" value="NZ_FNKK01000002.1"/>
</dbReference>
<evidence type="ECO:0000313" key="1">
    <source>
        <dbReference type="EMBL" id="SDQ29831.1"/>
    </source>
</evidence>
<name>A0A1H0ZRH9_9ACTN</name>
<evidence type="ECO:0000313" key="2">
    <source>
        <dbReference type="Proteomes" id="UP000217103"/>
    </source>
</evidence>
<protein>
    <submittedName>
        <fullName evidence="1">Uncharacterized protein</fullName>
    </submittedName>
</protein>
<sequence length="41" mass="4016">MGALPPVAAAFGVAALASLALAIRLSKRTDSGEPSGASPHR</sequence>
<accession>A0A1H0ZRH9</accession>
<organism evidence="1 2">
    <name type="scientific">Thermostaphylospora chromogena</name>
    <dbReference type="NCBI Taxonomy" id="35622"/>
    <lineage>
        <taxon>Bacteria</taxon>
        <taxon>Bacillati</taxon>
        <taxon>Actinomycetota</taxon>
        <taxon>Actinomycetes</taxon>
        <taxon>Streptosporangiales</taxon>
        <taxon>Thermomonosporaceae</taxon>
        <taxon>Thermostaphylospora</taxon>
    </lineage>
</organism>
<gene>
    <name evidence="1" type="ORF">SAMN04489764_0094</name>
</gene>
<reference evidence="1 2" key="1">
    <citation type="submission" date="2016-10" db="EMBL/GenBank/DDBJ databases">
        <authorList>
            <person name="de Groot N.N."/>
        </authorList>
    </citation>
    <scope>NUCLEOTIDE SEQUENCE [LARGE SCALE GENOMIC DNA]</scope>
    <source>
        <strain evidence="1 2">DSM 43794</strain>
    </source>
</reference>